<keyword evidence="3" id="KW-1185">Reference proteome</keyword>
<proteinExistence type="predicted"/>
<protein>
    <submittedName>
        <fullName evidence="2">Flp pilus-assembly TadE/G-like family protein</fullName>
    </submittedName>
</protein>
<keyword evidence="1" id="KW-0472">Membrane</keyword>
<keyword evidence="1" id="KW-0812">Transmembrane</keyword>
<feature type="transmembrane region" description="Helical" evidence="1">
    <location>
        <begin position="36"/>
        <end position="55"/>
    </location>
</feature>
<gene>
    <name evidence="2" type="ORF">H9639_10325</name>
</gene>
<comment type="caution">
    <text evidence="2">The sequence shown here is derived from an EMBL/GenBank/DDBJ whole genome shotgun (WGS) entry which is preliminary data.</text>
</comment>
<evidence type="ECO:0000256" key="1">
    <source>
        <dbReference type="SAM" id="Phobius"/>
    </source>
</evidence>
<organism evidence="2 3">
    <name type="scientific">Arthrobacter gallicola</name>
    <dbReference type="NCBI Taxonomy" id="2762225"/>
    <lineage>
        <taxon>Bacteria</taxon>
        <taxon>Bacillati</taxon>
        <taxon>Actinomycetota</taxon>
        <taxon>Actinomycetes</taxon>
        <taxon>Micrococcales</taxon>
        <taxon>Micrococcaceae</taxon>
        <taxon>Arthrobacter</taxon>
    </lineage>
</organism>
<dbReference type="InterPro" id="IPR021202">
    <property type="entry name" value="Rv3654c-like"/>
</dbReference>
<sequence>MIRSRVRQRCGEHGYGSVKQIGAEHGDCRDSGAGTMLTVGIALGTIVLITALLALTQATVGAARAGVAADLAALAGADTIRGLRAGDPCSVAEDVVARNGGDLASCAPDVGSRSVTVEVRSRGGGLLPWAPSASARAGPPR</sequence>
<evidence type="ECO:0000313" key="3">
    <source>
        <dbReference type="Proteomes" id="UP000609874"/>
    </source>
</evidence>
<keyword evidence="1" id="KW-1133">Transmembrane helix</keyword>
<dbReference type="NCBIfam" id="TIGR03816">
    <property type="entry name" value="tadE_like_DECH"/>
    <property type="match status" value="1"/>
</dbReference>
<evidence type="ECO:0000313" key="2">
    <source>
        <dbReference type="EMBL" id="MBD7995693.1"/>
    </source>
</evidence>
<dbReference type="EMBL" id="JACSQD010000004">
    <property type="protein sequence ID" value="MBD7995693.1"/>
    <property type="molecule type" value="Genomic_DNA"/>
</dbReference>
<name>A0ABR8UT40_9MICC</name>
<dbReference type="Proteomes" id="UP000609874">
    <property type="component" value="Unassembled WGS sequence"/>
</dbReference>
<reference evidence="2 3" key="1">
    <citation type="submission" date="2020-08" db="EMBL/GenBank/DDBJ databases">
        <title>A Genomic Blueprint of the Chicken Gut Microbiome.</title>
        <authorList>
            <person name="Gilroy R."/>
            <person name="Ravi A."/>
            <person name="Getino M."/>
            <person name="Pursley I."/>
            <person name="Horton D.L."/>
            <person name="Alikhan N.-F."/>
            <person name="Baker D."/>
            <person name="Gharbi K."/>
            <person name="Hall N."/>
            <person name="Watson M."/>
            <person name="Adriaenssens E.M."/>
            <person name="Foster-Nyarko E."/>
            <person name="Jarju S."/>
            <person name="Secka A."/>
            <person name="Antonio M."/>
            <person name="Oren A."/>
            <person name="Chaudhuri R."/>
            <person name="La Ragione R.M."/>
            <person name="Hildebrand F."/>
            <person name="Pallen M.J."/>
        </authorList>
    </citation>
    <scope>NUCLEOTIDE SEQUENCE [LARGE SCALE GENOMIC DNA]</scope>
    <source>
        <strain evidence="2 3">Sa2CUA1</strain>
    </source>
</reference>
<accession>A0ABR8UT40</accession>